<dbReference type="PANTHER" id="PTHR47297:SF2">
    <property type="entry name" value="OS02G0606800 PROTEIN"/>
    <property type="match status" value="1"/>
</dbReference>
<dbReference type="CDD" id="cd00431">
    <property type="entry name" value="cysteine_hydrolases"/>
    <property type="match status" value="1"/>
</dbReference>
<dbReference type="EMBL" id="CP060096">
    <property type="protein sequence ID" value="QSZ28138.1"/>
    <property type="molecule type" value="Genomic_DNA"/>
</dbReference>
<evidence type="ECO:0000259" key="1">
    <source>
        <dbReference type="Pfam" id="PF00857"/>
    </source>
</evidence>
<dbReference type="SUPFAM" id="SSF52499">
    <property type="entry name" value="Isochorismatase-like hydrolases"/>
    <property type="match status" value="1"/>
</dbReference>
<dbReference type="InterPro" id="IPR036380">
    <property type="entry name" value="Isochorismatase-like_sf"/>
</dbReference>
<dbReference type="KEGG" id="aaut:ACETAC_04620"/>
<dbReference type="GO" id="GO:0019365">
    <property type="term" value="P:pyridine nucleotide salvage"/>
    <property type="evidence" value="ECO:0007669"/>
    <property type="project" value="InterPro"/>
</dbReference>
<evidence type="ECO:0000313" key="3">
    <source>
        <dbReference type="Proteomes" id="UP000671913"/>
    </source>
</evidence>
<dbReference type="Pfam" id="PF00857">
    <property type="entry name" value="Isochorismatase"/>
    <property type="match status" value="1"/>
</dbReference>
<dbReference type="Gene3D" id="3.40.50.850">
    <property type="entry name" value="Isochorismatase-like"/>
    <property type="match status" value="1"/>
</dbReference>
<name>A0A975AXD4_9THEO</name>
<keyword evidence="2" id="KW-0378">Hydrolase</keyword>
<dbReference type="PANTHER" id="PTHR47297">
    <property type="match status" value="1"/>
</dbReference>
<protein>
    <submittedName>
        <fullName evidence="2">Cysteine hydrolase</fullName>
    </submittedName>
</protein>
<dbReference type="GO" id="GO:0008936">
    <property type="term" value="F:nicotinamidase activity"/>
    <property type="evidence" value="ECO:0007669"/>
    <property type="project" value="InterPro"/>
</dbReference>
<dbReference type="InterPro" id="IPR044717">
    <property type="entry name" value="NIC1"/>
</dbReference>
<dbReference type="InterPro" id="IPR000868">
    <property type="entry name" value="Isochorismatase-like_dom"/>
</dbReference>
<feature type="domain" description="Isochorismatase-like" evidence="1">
    <location>
        <begin position="44"/>
        <end position="210"/>
    </location>
</feature>
<dbReference type="AlphaFoldDB" id="A0A975AXD4"/>
<keyword evidence="3" id="KW-1185">Reference proteome</keyword>
<sequence length="249" mass="28240">MNFDSFLYNSRPFLNYLFDFYSNLDNRKLSDIINEAGGVENVSILVIDMINGFCKIGPLSSPRIGGIIDPIRRLLNASYRMGINNVFFINDSHTSHAMEFLDYPEHCLKGSEETDIVDEISEAIKGEPVIYEKNSLNIFFGNELEEANNIFTKKIIEMLKIGKSTFIIVGNCTDLCVYQTAISIKMLANANNLKSNIIIPENCVETYDLSVKAAKSLKIMPHDGDLIHTMFLYHMKLNGIDIYKDLLEE</sequence>
<proteinExistence type="predicted"/>
<dbReference type="RefSeq" id="WP_284680875.1">
    <property type="nucleotide sequence ID" value="NZ_CP060096.1"/>
</dbReference>
<evidence type="ECO:0000313" key="2">
    <source>
        <dbReference type="EMBL" id="QSZ28138.1"/>
    </source>
</evidence>
<gene>
    <name evidence="2" type="ORF">ACETAC_04620</name>
</gene>
<accession>A0A975AXD4</accession>
<reference evidence="2" key="1">
    <citation type="submission" date="2020-08" db="EMBL/GenBank/DDBJ databases">
        <title>Genomic insights into the carbon and energy metabolism of the first obligate autotrophic acetogenic bacterium Aceticella autotrophica gen. nov., sp. nov.</title>
        <authorList>
            <person name="Toshchakov S.V."/>
            <person name="Elcheninov A.G."/>
            <person name="Kublanov I.V."/>
            <person name="Frolov E.N."/>
            <person name="Lebedinsky A.V."/>
        </authorList>
    </citation>
    <scope>NUCLEOTIDE SEQUENCE</scope>
    <source>
        <strain evidence="2">3443-3Ac</strain>
    </source>
</reference>
<dbReference type="Proteomes" id="UP000671913">
    <property type="component" value="Chromosome"/>
</dbReference>
<organism evidence="2 3">
    <name type="scientific">Aceticella autotrophica</name>
    <dbReference type="NCBI Taxonomy" id="2755338"/>
    <lineage>
        <taxon>Bacteria</taxon>
        <taxon>Bacillati</taxon>
        <taxon>Bacillota</taxon>
        <taxon>Clostridia</taxon>
        <taxon>Thermoanaerobacterales</taxon>
        <taxon>Thermoanaerobacteraceae</taxon>
        <taxon>Aceticella</taxon>
    </lineage>
</organism>